<feature type="compositionally biased region" description="Basic and acidic residues" evidence="5">
    <location>
        <begin position="1208"/>
        <end position="1223"/>
    </location>
</feature>
<dbReference type="SUPFAM" id="SSF56112">
    <property type="entry name" value="Protein kinase-like (PK-like)"/>
    <property type="match status" value="1"/>
</dbReference>
<evidence type="ECO:0000256" key="3">
    <source>
        <dbReference type="ARBA" id="ARBA00022737"/>
    </source>
</evidence>
<evidence type="ECO:0000256" key="1">
    <source>
        <dbReference type="ARBA" id="ARBA00004419"/>
    </source>
</evidence>
<feature type="repeat" description="WD" evidence="4">
    <location>
        <begin position="1845"/>
        <end position="1886"/>
    </location>
</feature>
<feature type="compositionally biased region" description="Polar residues" evidence="5">
    <location>
        <begin position="1186"/>
        <end position="1197"/>
    </location>
</feature>
<dbReference type="InterPro" id="IPR036322">
    <property type="entry name" value="WD40_repeat_dom_sf"/>
</dbReference>
<evidence type="ECO:0000313" key="7">
    <source>
        <dbReference type="EMBL" id="KAK3712669.1"/>
    </source>
</evidence>
<feature type="compositionally biased region" description="Polar residues" evidence="5">
    <location>
        <begin position="1287"/>
        <end position="1309"/>
    </location>
</feature>
<dbReference type="FunFam" id="1.10.1540.10:FF:000003">
    <property type="entry name" value="WD repeat-containing protein 81 isoform X1"/>
    <property type="match status" value="1"/>
</dbReference>
<proteinExistence type="predicted"/>
<dbReference type="GO" id="GO:0005776">
    <property type="term" value="C:autophagosome"/>
    <property type="evidence" value="ECO:0007669"/>
    <property type="project" value="UniProtKB-SubCell"/>
</dbReference>
<dbReference type="PROSITE" id="PS50294">
    <property type="entry name" value="WD_REPEATS_REGION"/>
    <property type="match status" value="1"/>
</dbReference>
<dbReference type="InterPro" id="IPR000409">
    <property type="entry name" value="BEACH_dom"/>
</dbReference>
<dbReference type="CDD" id="cd06071">
    <property type="entry name" value="Beach"/>
    <property type="match status" value="1"/>
</dbReference>
<dbReference type="SUPFAM" id="SSF81837">
    <property type="entry name" value="BEACH domain"/>
    <property type="match status" value="1"/>
</dbReference>
<reference evidence="7" key="1">
    <citation type="journal article" date="2023" name="G3 (Bethesda)">
        <title>A reference genome for the long-term kleptoplast-retaining sea slug Elysia crispata morphotype clarki.</title>
        <authorList>
            <person name="Eastman K.E."/>
            <person name="Pendleton A.L."/>
            <person name="Shaikh M.A."/>
            <person name="Suttiyut T."/>
            <person name="Ogas R."/>
            <person name="Tomko P."/>
            <person name="Gavelis G."/>
            <person name="Widhalm J.R."/>
            <person name="Wisecaver J.H."/>
        </authorList>
    </citation>
    <scope>NUCLEOTIDE SEQUENCE</scope>
    <source>
        <strain evidence="7">ECLA1</strain>
    </source>
</reference>
<protein>
    <recommendedName>
        <fullName evidence="6">BEACH domain-containing protein</fullName>
    </recommendedName>
</protein>
<feature type="compositionally biased region" description="Polar residues" evidence="5">
    <location>
        <begin position="1157"/>
        <end position="1176"/>
    </location>
</feature>
<dbReference type="GO" id="GO:0035973">
    <property type="term" value="P:aggrephagy"/>
    <property type="evidence" value="ECO:0007669"/>
    <property type="project" value="TreeGrafter"/>
</dbReference>
<dbReference type="Proteomes" id="UP001283361">
    <property type="component" value="Unassembled WGS sequence"/>
</dbReference>
<comment type="caution">
    <text evidence="7">The sequence shown here is derived from an EMBL/GenBank/DDBJ whole genome shotgun (WGS) entry which is preliminary data.</text>
</comment>
<dbReference type="SUPFAM" id="SSF50978">
    <property type="entry name" value="WD40 repeat-like"/>
    <property type="match status" value="1"/>
</dbReference>
<dbReference type="Pfam" id="PF02138">
    <property type="entry name" value="Beach"/>
    <property type="match status" value="1"/>
</dbReference>
<dbReference type="EMBL" id="JAWDGP010007583">
    <property type="protein sequence ID" value="KAK3712669.1"/>
    <property type="molecule type" value="Genomic_DNA"/>
</dbReference>
<evidence type="ECO:0000259" key="6">
    <source>
        <dbReference type="PROSITE" id="PS50197"/>
    </source>
</evidence>
<dbReference type="SMART" id="SM01026">
    <property type="entry name" value="Beach"/>
    <property type="match status" value="1"/>
</dbReference>
<dbReference type="InterPro" id="IPR052651">
    <property type="entry name" value="WDR81"/>
</dbReference>
<keyword evidence="8" id="KW-1185">Reference proteome</keyword>
<dbReference type="GO" id="GO:0035014">
    <property type="term" value="F:phosphatidylinositol 3-kinase regulator activity"/>
    <property type="evidence" value="ECO:0007669"/>
    <property type="project" value="TreeGrafter"/>
</dbReference>
<feature type="domain" description="BEACH" evidence="6">
    <location>
        <begin position="384"/>
        <end position="657"/>
    </location>
</feature>
<evidence type="ECO:0000256" key="2">
    <source>
        <dbReference type="ARBA" id="ARBA00022574"/>
    </source>
</evidence>
<dbReference type="Gene3D" id="1.10.1540.10">
    <property type="entry name" value="BEACH domain"/>
    <property type="match status" value="1"/>
</dbReference>
<dbReference type="InterPro" id="IPR001680">
    <property type="entry name" value="WD40_rpt"/>
</dbReference>
<dbReference type="PROSITE" id="PS50082">
    <property type="entry name" value="WD_REPEATS_2"/>
    <property type="match status" value="1"/>
</dbReference>
<comment type="subcellular location">
    <subcellularLocation>
        <location evidence="1">Cytoplasmic vesicle</location>
        <location evidence="1">Autophagosome</location>
    </subcellularLocation>
</comment>
<organism evidence="7 8">
    <name type="scientific">Elysia crispata</name>
    <name type="common">lettuce slug</name>
    <dbReference type="NCBI Taxonomy" id="231223"/>
    <lineage>
        <taxon>Eukaryota</taxon>
        <taxon>Metazoa</taxon>
        <taxon>Spiralia</taxon>
        <taxon>Lophotrochozoa</taxon>
        <taxon>Mollusca</taxon>
        <taxon>Gastropoda</taxon>
        <taxon>Heterobranchia</taxon>
        <taxon>Euthyneura</taxon>
        <taxon>Panpulmonata</taxon>
        <taxon>Sacoglossa</taxon>
        <taxon>Placobranchoidea</taxon>
        <taxon>Plakobranchidae</taxon>
        <taxon>Elysia</taxon>
    </lineage>
</organism>
<dbReference type="SMART" id="SM00320">
    <property type="entry name" value="WD40"/>
    <property type="match status" value="6"/>
</dbReference>
<feature type="region of interest" description="Disordered" evidence="5">
    <location>
        <begin position="1157"/>
        <end position="1228"/>
    </location>
</feature>
<evidence type="ECO:0000313" key="8">
    <source>
        <dbReference type="Proteomes" id="UP001283361"/>
    </source>
</evidence>
<dbReference type="PANTHER" id="PTHR44662">
    <property type="entry name" value="WD REPEAT-CONTAINING PROTEIN 81"/>
    <property type="match status" value="1"/>
</dbReference>
<name>A0AAE0XVJ6_9GAST</name>
<gene>
    <name evidence="7" type="ORF">RRG08_058571</name>
</gene>
<feature type="region of interest" description="Disordered" evidence="5">
    <location>
        <begin position="1271"/>
        <end position="1312"/>
    </location>
</feature>
<feature type="compositionally biased region" description="Low complexity" evidence="5">
    <location>
        <begin position="1036"/>
        <end position="1046"/>
    </location>
</feature>
<feature type="region of interest" description="Disordered" evidence="5">
    <location>
        <begin position="1090"/>
        <end position="1117"/>
    </location>
</feature>
<keyword evidence="2 4" id="KW-0853">WD repeat</keyword>
<dbReference type="PANTHER" id="PTHR44662:SF1">
    <property type="entry name" value="WD REPEAT-CONTAINING PROTEIN 81"/>
    <property type="match status" value="1"/>
</dbReference>
<evidence type="ECO:0000256" key="4">
    <source>
        <dbReference type="PROSITE-ProRule" id="PRU00221"/>
    </source>
</evidence>
<feature type="region of interest" description="Disordered" evidence="5">
    <location>
        <begin position="1013"/>
        <end position="1076"/>
    </location>
</feature>
<dbReference type="GO" id="GO:0005739">
    <property type="term" value="C:mitochondrion"/>
    <property type="evidence" value="ECO:0007669"/>
    <property type="project" value="TreeGrafter"/>
</dbReference>
<sequence>MYDRSTLPEETTRKICTTLKLPPKNCQQLSADRVVCLVNSDWIKSLHRGRIISLSGNDNLEACKVQRFLSRSCEEVPSPWLRISVKAIRKSDEIYEGLPRACLQKQWACASLYEFMSHICKENLSNLWIQAHNTLTNAKLNQIPHDTDLPFTDLIRKYLCRLSPGMYIKLPTACTEGDQQLPKGTSLRTKSVVDNSDRFYPGASRVIPGHSSSFYTTTDTNICHGLVPIDFVIETDEHFLLVQPYFHYSLRDSVMFSPTILETSYAKSLFIVYQLLHTMHSLHNTGLCMGDIRLKDILMDKNMWLHVASPRLGILRSKNLDFNSPGVDSGSMYITANSPDGVPPSNSYLYNSSAETTRQQVFDNLTNNERILQAASEFMKAEKFKNYEIFQLDQIVSAWVHRDINNFQYLMILNHLAGRKMGDPNNHPVLPWVLDFSSPDSGYRDLSKSKFRLNKGDGQLDFTYSGMAEVADESGHVPHHVSDILSDITYYVYKARRTPKSILCAHVRSNWVPHEYPHSMQRLQEWTPDECIPEFFIDPTIFNSIHEDLADLEIPPWSKNTVDFVIQHLAALESDHVSKYLHHWIDLTFGCKLSGTEAIRAKNVHLHLVDCHKHLTSHGIVQLFQEPHPPRTANFHSHIMLPRVLRGLLTSQRHPVGLTDPDVSSQSGEISVNNSEAERVLQYPIYMPKSYKPLEDLERCEALLGFKGKVLHASLGPSTIKRADPIQYQDEGVAEDMVTLLCLVCEMCLDARLRMQDSSPTLYSRVRMVRRAAAPNFSNLQRPFQKFVTDMFDSLVVSPDKKFSFSPIFPDGSPTPNPALLIQNYSDLIPFPPYFEELYKCLNQLQGKSQEVERLRRSMVPLHEKLVKIKQLEREKVPILEAFLWNQQDCLGSEGMGLVLPYIQDLLRNEYTTVQAAWSLFDVTTKELGPVESSKQFLSVLTALFSGEVSTAKHIKLYHRSFLIQLIVRLGLKTFLAYFSTLLVEAVAGYKDFTINSRFYSEELLEELGPVEDLMDSSPKHESRLASTYNDDQGKSTTVLPSVVLTTEKEDETGEDLQEHPEGTETGGEGEDLNDTIMDGSHILLDNLHDEDDEEEREGEEDEDNHSHSSDEAVVSSYNFNERKFSGKDRDSLVTGSVGSGDQHSIHSISMLMQENRGDSPQTLEDGTTGSCSESEASFGRHRNSRGSMVSKYSIQSDDIEPQASSIGKDDSSQTSNPEEKSGESPISFSATCQEDAVQSQKTIQEKDGQNLEVRQEKEVKTLEEVFLLDQTSSSVGRNNNEEEDSVSTLSEDQSQKQQSQRPSNNSDMVRSETEDLMLSLSANASSCASGEFGGDGSDAGGAGAILNIRDIAADSVKWLCHKLGPTLASKFLTRNLIRMMALCYLGQEQVQLIDHNEDTSIKTSRLVVGDKNSKQVLECIAFATVLYGEEVVLTQCMPIIKDMIVLAQKRLTLRSEAGVVAAIVLLTFVIPYISDMRLMSIIEESVIQNCINSVLELVGNEKVCFPGGALSRFVLCHKLIDLLYTLGLRLGLEMTRKFLTNSMEMLFHTFSKVHSPATDATPANVGGDRRQNIGSSRPVACMKSTQDMGSPNSDDTYLNIKLDQFTHQYTIGSPIDLNAKSPPRSLLPKIHSLSTLGLVDEKEEYNEPKSPSISPEKGAQELSMVFSPELAQACYIPLCRIFGSIHMENELPNEDLIRQLCSQHDKEYDVLTSDEINSHIESASYGKDTQLSPETEKDTLYLASTANNTSGGNLGTNVAIIGNRIQLHEVTSPKHTKTDPGDFGRGYRHSGLLKISQDDLRSADMDQNKSRHLRGNWLAYWERELGLHERDTMFNFMHIDLQTYTGHTSSIRSLYTMDTENCFISASKDKTVRLWSIESQGEGNTKQRCQFCYNRHKKSVFSVAYVESCRRVASCDSTVHIWDPFTGIAISQLESTRYSPVVAVTALPAPSSLVAMATTDSTLRFLDMRTSTYVHEFQCSRNMTGLIRCVAVSPDNRWIAAGFTTGFIFVLDVNSGLLLHHWKAHDGEILQLKAYGESRLLSSALDQTVRLWVVETGAECGPVKSQTEPVHCLTVYRDQLLTATTANRVSVYASAMDATAHASSKLRSSSFKGVLTCMSVLPLNKALLLGTDNGIIRLMA</sequence>
<dbReference type="Pfam" id="PF00400">
    <property type="entry name" value="WD40"/>
    <property type="match status" value="2"/>
</dbReference>
<keyword evidence="3" id="KW-0677">Repeat</keyword>
<dbReference type="InterPro" id="IPR011009">
    <property type="entry name" value="Kinase-like_dom_sf"/>
</dbReference>
<evidence type="ECO:0000256" key="5">
    <source>
        <dbReference type="SAM" id="MobiDB-lite"/>
    </source>
</evidence>
<feature type="compositionally biased region" description="Acidic residues" evidence="5">
    <location>
        <begin position="1090"/>
        <end position="1104"/>
    </location>
</feature>
<dbReference type="Gene3D" id="2.130.10.10">
    <property type="entry name" value="YVTN repeat-like/Quinoprotein amine dehydrogenase"/>
    <property type="match status" value="2"/>
</dbReference>
<dbReference type="PROSITE" id="PS50197">
    <property type="entry name" value="BEACH"/>
    <property type="match status" value="1"/>
</dbReference>
<dbReference type="InterPro" id="IPR036372">
    <property type="entry name" value="BEACH_dom_sf"/>
</dbReference>
<dbReference type="InterPro" id="IPR015943">
    <property type="entry name" value="WD40/YVTN_repeat-like_dom_sf"/>
</dbReference>
<accession>A0AAE0XVJ6</accession>